<proteinExistence type="predicted"/>
<dbReference type="WBParaSite" id="Gr19_v10_g11624.t1">
    <property type="protein sequence ID" value="Gr19_v10_g11624.t1"/>
    <property type="gene ID" value="Gr19_v10_g11624"/>
</dbReference>
<keyword evidence="1" id="KW-1185">Reference proteome</keyword>
<reference evidence="2" key="1">
    <citation type="submission" date="2022-11" db="UniProtKB">
        <authorList>
            <consortium name="WormBaseParasite"/>
        </authorList>
    </citation>
    <scope>IDENTIFICATION</scope>
</reference>
<dbReference type="AlphaFoldDB" id="A0A914GYQ5"/>
<organism evidence="1 2">
    <name type="scientific">Globodera rostochiensis</name>
    <name type="common">Golden nematode worm</name>
    <name type="synonym">Heterodera rostochiensis</name>
    <dbReference type="NCBI Taxonomy" id="31243"/>
    <lineage>
        <taxon>Eukaryota</taxon>
        <taxon>Metazoa</taxon>
        <taxon>Ecdysozoa</taxon>
        <taxon>Nematoda</taxon>
        <taxon>Chromadorea</taxon>
        <taxon>Rhabditida</taxon>
        <taxon>Tylenchina</taxon>
        <taxon>Tylenchomorpha</taxon>
        <taxon>Tylenchoidea</taxon>
        <taxon>Heteroderidae</taxon>
        <taxon>Heteroderinae</taxon>
        <taxon>Globodera</taxon>
    </lineage>
</organism>
<evidence type="ECO:0000313" key="2">
    <source>
        <dbReference type="WBParaSite" id="Gr19_v10_g11624.t1"/>
    </source>
</evidence>
<accession>A0A914GYQ5</accession>
<sequence length="336" mass="38539">MSDNASKAKKPLKEILICADIWFDVFAFCGHFMLGLKAARLSDRFDRLVDEHFKTKERALGRLVVRRARHGHGAEIVKFIDCKRKRSLLFPQEALPAKVVGFEHLMISYIDQSTVEFLQSIRRLFASTGSNLSIGTFDDQTRSWQIIWARIWPLVNANICGLQLSTANFNNLPASRRPFCALPADDSADASSAQALAKWLHTPRGDGLPKVLKCQHYLSGPEMEEFRTEFVHSTEPVNFIVVLDFGFGVAPFALVNNVTGEQLAWRRFDNNNKKWLLVRCPAERDEEQWAELEREAIEWNWCQWNHFNINFQDRDIGRGLHDANDGGPSEPKKRKR</sequence>
<name>A0A914GYQ5_GLORO</name>
<evidence type="ECO:0000313" key="1">
    <source>
        <dbReference type="Proteomes" id="UP000887572"/>
    </source>
</evidence>
<protein>
    <submittedName>
        <fullName evidence="2">Uncharacterized protein</fullName>
    </submittedName>
</protein>
<dbReference type="Proteomes" id="UP000887572">
    <property type="component" value="Unplaced"/>
</dbReference>